<evidence type="ECO:0000256" key="3">
    <source>
        <dbReference type="ARBA" id="ARBA00022475"/>
    </source>
</evidence>
<reference evidence="10 11" key="2">
    <citation type="journal article" date="2012" name="Proc. Natl. Acad. Sci. U.S.A.">
        <title>Antigenic diversity is generated by distinct evolutionary mechanisms in African trypanosome species.</title>
        <authorList>
            <person name="Jackson A.P."/>
            <person name="Berry A."/>
            <person name="Aslett M."/>
            <person name="Allison H.C."/>
            <person name="Burton P."/>
            <person name="Vavrova-Anderson J."/>
            <person name="Brown R."/>
            <person name="Browne H."/>
            <person name="Corton N."/>
            <person name="Hauser H."/>
            <person name="Gamble J."/>
            <person name="Gilderthorp R."/>
            <person name="Marcello L."/>
            <person name="McQuillan J."/>
            <person name="Otto T.D."/>
            <person name="Quail M.A."/>
            <person name="Sanders M.J."/>
            <person name="van Tonder A."/>
            <person name="Ginger M.L."/>
            <person name="Field M.C."/>
            <person name="Barry J.D."/>
            <person name="Hertz-Fowler C."/>
            <person name="Berriman M."/>
        </authorList>
    </citation>
    <scope>NUCLEOTIDE SEQUENCE [LARGE SCALE GENOMIC DNA]</scope>
    <source>
        <strain evidence="10 11">IL3000</strain>
    </source>
</reference>
<keyword evidence="6" id="KW-0472">Membrane</keyword>
<dbReference type="Pfam" id="PF13206">
    <property type="entry name" value="VSG_B"/>
    <property type="match status" value="1"/>
</dbReference>
<evidence type="ECO:0000256" key="1">
    <source>
        <dbReference type="ARBA" id="ARBA00002523"/>
    </source>
</evidence>
<keyword evidence="7" id="KW-0325">Glycoprotein</keyword>
<evidence type="ECO:0000256" key="7">
    <source>
        <dbReference type="ARBA" id="ARBA00023180"/>
    </source>
</evidence>
<accession>F9W6Z5</accession>
<proteinExistence type="predicted"/>
<evidence type="ECO:0000313" key="10">
    <source>
        <dbReference type="EMBL" id="CCD12953.1"/>
    </source>
</evidence>
<evidence type="ECO:0000313" key="11">
    <source>
        <dbReference type="Proteomes" id="UP000000702"/>
    </source>
</evidence>
<comment type="function">
    <text evidence="1">VSG forms a coat on the surface of the parasite. The trypanosome evades the immune response of the host by expressing a series of antigenically distinct VSGs from an estimated 1000 VSG genes.</text>
</comment>
<evidence type="ECO:0000256" key="6">
    <source>
        <dbReference type="ARBA" id="ARBA00023136"/>
    </source>
</evidence>
<organism evidence="10 11">
    <name type="scientific">Trypanosoma congolense (strain IL3000)</name>
    <dbReference type="NCBI Taxonomy" id="1068625"/>
    <lineage>
        <taxon>Eukaryota</taxon>
        <taxon>Discoba</taxon>
        <taxon>Euglenozoa</taxon>
        <taxon>Kinetoplastea</taxon>
        <taxon>Metakinetoplastina</taxon>
        <taxon>Trypanosomatida</taxon>
        <taxon>Trypanosomatidae</taxon>
        <taxon>Trypanosoma</taxon>
        <taxon>Nannomonas</taxon>
    </lineage>
</organism>
<keyword evidence="4" id="KW-0336">GPI-anchor</keyword>
<keyword evidence="8" id="KW-0449">Lipoprotein</keyword>
<dbReference type="EMBL" id="CAEQ01000953">
    <property type="protein sequence ID" value="CCD12953.1"/>
    <property type="molecule type" value="Genomic_DNA"/>
</dbReference>
<dbReference type="GO" id="GO:0005886">
    <property type="term" value="C:plasma membrane"/>
    <property type="evidence" value="ECO:0007669"/>
    <property type="project" value="UniProtKB-SubCell"/>
</dbReference>
<name>F9W6Z5_TRYCI</name>
<reference evidence="11" key="1">
    <citation type="submission" date="2011-07" db="EMBL/GenBank/DDBJ databases">
        <title>Divergent evolution of antigenic variation in African trypanosomes.</title>
        <authorList>
            <person name="Jackson A.P."/>
            <person name="Berry A."/>
            <person name="Allison H.C."/>
            <person name="Burton P."/>
            <person name="Anderson J."/>
            <person name="Aslett M."/>
            <person name="Brown R."/>
            <person name="Corton N."/>
            <person name="Harris D."/>
            <person name="Hauser H."/>
            <person name="Gamble J."/>
            <person name="Gilderthorp R."/>
            <person name="McQuillan J."/>
            <person name="Quail M.A."/>
            <person name="Sanders M."/>
            <person name="Van Tonder A."/>
            <person name="Ginger M.L."/>
            <person name="Donelson J.E."/>
            <person name="Field M.C."/>
            <person name="Barry J.D."/>
            <person name="Berriman M."/>
            <person name="Hertz-Fowler C."/>
        </authorList>
    </citation>
    <scope>NUCLEOTIDE SEQUENCE [LARGE SCALE GENOMIC DNA]</scope>
    <source>
        <strain evidence="11">IL3000</strain>
    </source>
</reference>
<evidence type="ECO:0000259" key="9">
    <source>
        <dbReference type="Pfam" id="PF13206"/>
    </source>
</evidence>
<evidence type="ECO:0000256" key="4">
    <source>
        <dbReference type="ARBA" id="ARBA00022622"/>
    </source>
</evidence>
<evidence type="ECO:0000256" key="8">
    <source>
        <dbReference type="ARBA" id="ARBA00023288"/>
    </source>
</evidence>
<sequence>MLSAAYGEEKIVLGDSTKEAITHDQLDKVSAKEESFDQTDSRGLYAAQCSGAKVGKNIVSDITCLCALKTDMNNDHNLCVSAGGLTSITSGNKKMDVKGEPLVIWNAHKQTCLGSALTSETVTKEELLGILPRHRSMLGKGALFSGSPTQGDHAKKSNFFLGKHAINPSSGTPTCDGSGTWAAGNKGVCVDYSTILIAGDEIPWVSQIQQAVGKLNVIERKFQSEVFLFQNLERLEEVAETVFETMVNGATSQANKPPGETSESNQIGAGTSKENLAKALQTEGLTNQNGFSYIFT</sequence>
<comment type="caution">
    <text evidence="10">The sequence shown here is derived from an EMBL/GenBank/DDBJ whole genome shotgun (WGS) entry which is preliminary data.</text>
</comment>
<comment type="subcellular location">
    <subcellularLocation>
        <location evidence="2">Cell membrane</location>
        <topology evidence="2">Lipid-anchor</topology>
        <topology evidence="2">GPI-anchor</topology>
    </subcellularLocation>
</comment>
<evidence type="ECO:0000256" key="2">
    <source>
        <dbReference type="ARBA" id="ARBA00004609"/>
    </source>
</evidence>
<dbReference type="AlphaFoldDB" id="F9W6Z5"/>
<evidence type="ECO:0000256" key="5">
    <source>
        <dbReference type="ARBA" id="ARBA00022729"/>
    </source>
</evidence>
<gene>
    <name evidence="10" type="ORF">TCIL3000_0_03880</name>
</gene>
<dbReference type="Proteomes" id="UP000000702">
    <property type="component" value="Unassembled WGS sequence"/>
</dbReference>
<feature type="non-terminal residue" evidence="10">
    <location>
        <position position="296"/>
    </location>
</feature>
<keyword evidence="11" id="KW-1185">Reference proteome</keyword>
<dbReference type="GO" id="GO:0098552">
    <property type="term" value="C:side of membrane"/>
    <property type="evidence" value="ECO:0007669"/>
    <property type="project" value="UniProtKB-KW"/>
</dbReference>
<feature type="domain" description="Trypanosome variant surface glycoprotein B-type N-terminal" evidence="9">
    <location>
        <begin position="19"/>
        <end position="220"/>
    </location>
</feature>
<protein>
    <submittedName>
        <fullName evidence="10">WGS project CAEQ00000000 data, annotated contig 154</fullName>
    </submittedName>
</protein>
<keyword evidence="3" id="KW-1003">Cell membrane</keyword>
<dbReference type="InterPro" id="IPR025932">
    <property type="entry name" value="Trypano_VSG_B_N_dom"/>
</dbReference>
<keyword evidence="5" id="KW-0732">Signal</keyword>